<organism evidence="7 8">
    <name type="scientific">Patiria miniata</name>
    <name type="common">Bat star</name>
    <name type="synonym">Asterina miniata</name>
    <dbReference type="NCBI Taxonomy" id="46514"/>
    <lineage>
        <taxon>Eukaryota</taxon>
        <taxon>Metazoa</taxon>
        <taxon>Echinodermata</taxon>
        <taxon>Eleutherozoa</taxon>
        <taxon>Asterozoa</taxon>
        <taxon>Asteroidea</taxon>
        <taxon>Valvatacea</taxon>
        <taxon>Valvatida</taxon>
        <taxon>Asterinidae</taxon>
        <taxon>Patiria</taxon>
    </lineage>
</organism>
<evidence type="ECO:0000256" key="1">
    <source>
        <dbReference type="ARBA" id="ARBA00004604"/>
    </source>
</evidence>
<keyword evidence="3" id="KW-0240">DNA-directed RNA polymerase</keyword>
<comment type="subcellular location">
    <subcellularLocation>
        <location evidence="1">Nucleus</location>
        <location evidence="1">Nucleolus</location>
    </subcellularLocation>
</comment>
<evidence type="ECO:0000256" key="2">
    <source>
        <dbReference type="ARBA" id="ARBA00009430"/>
    </source>
</evidence>
<dbReference type="GeneID" id="119727742"/>
<protein>
    <recommendedName>
        <fullName evidence="9">DNA-directed RNA polymerase I subunit RPA49</fullName>
    </recommendedName>
</protein>
<evidence type="ECO:0008006" key="9">
    <source>
        <dbReference type="Google" id="ProtNLM"/>
    </source>
</evidence>
<reference evidence="7" key="1">
    <citation type="submission" date="2022-11" db="UniProtKB">
        <authorList>
            <consortium name="EnsemblMetazoa"/>
        </authorList>
    </citation>
    <scope>IDENTIFICATION</scope>
</reference>
<dbReference type="GO" id="GO:0006351">
    <property type="term" value="P:DNA-templated transcription"/>
    <property type="evidence" value="ECO:0007669"/>
    <property type="project" value="InterPro"/>
</dbReference>
<feature type="region of interest" description="Disordered" evidence="6">
    <location>
        <begin position="174"/>
        <end position="196"/>
    </location>
</feature>
<dbReference type="Proteomes" id="UP000887568">
    <property type="component" value="Unplaced"/>
</dbReference>
<dbReference type="RefSeq" id="XP_038055708.1">
    <property type="nucleotide sequence ID" value="XM_038199780.1"/>
</dbReference>
<dbReference type="OMA" id="NIMSTSM"/>
<comment type="similarity">
    <text evidence="2">Belongs to the eukaryotic RPA49/POLR1E RNA polymerase subunit family.</text>
</comment>
<dbReference type="Pfam" id="PF06870">
    <property type="entry name" value="RNA_pol_I_A49"/>
    <property type="match status" value="1"/>
</dbReference>
<name>A0A913ZVK8_PATMI</name>
<dbReference type="AlphaFoldDB" id="A0A913ZVK8"/>
<dbReference type="EnsemblMetazoa" id="XM_038199780.1">
    <property type="protein sequence ID" value="XP_038055708.1"/>
    <property type="gene ID" value="LOC119727742"/>
</dbReference>
<dbReference type="GO" id="GO:0003677">
    <property type="term" value="F:DNA binding"/>
    <property type="evidence" value="ECO:0007669"/>
    <property type="project" value="InterPro"/>
</dbReference>
<feature type="region of interest" description="Disordered" evidence="6">
    <location>
        <begin position="28"/>
        <end position="52"/>
    </location>
</feature>
<proteinExistence type="inferred from homology"/>
<evidence type="ECO:0000313" key="8">
    <source>
        <dbReference type="Proteomes" id="UP000887568"/>
    </source>
</evidence>
<evidence type="ECO:0000256" key="5">
    <source>
        <dbReference type="ARBA" id="ARBA00023242"/>
    </source>
</evidence>
<keyword evidence="4" id="KW-0804">Transcription</keyword>
<dbReference type="OrthoDB" id="532500at2759"/>
<evidence type="ECO:0000256" key="6">
    <source>
        <dbReference type="SAM" id="MobiDB-lite"/>
    </source>
</evidence>
<dbReference type="InterPro" id="IPR009668">
    <property type="entry name" value="RNA_pol-assoc_fac_A49-like"/>
</dbReference>
<keyword evidence="8" id="KW-1185">Reference proteome</keyword>
<dbReference type="GO" id="GO:0000428">
    <property type="term" value="C:DNA-directed RNA polymerase complex"/>
    <property type="evidence" value="ECO:0007669"/>
    <property type="project" value="UniProtKB-KW"/>
</dbReference>
<evidence type="ECO:0000256" key="4">
    <source>
        <dbReference type="ARBA" id="ARBA00023163"/>
    </source>
</evidence>
<keyword evidence="5" id="KW-0539">Nucleus</keyword>
<dbReference type="PANTHER" id="PTHR14440">
    <property type="entry name" value="DNA-DIRECTED RNA POLYMERASE I SUBUNIT RPA49"/>
    <property type="match status" value="1"/>
</dbReference>
<evidence type="ECO:0000313" key="7">
    <source>
        <dbReference type="EnsemblMetazoa" id="XP_038055708.1"/>
    </source>
</evidence>
<evidence type="ECO:0000256" key="3">
    <source>
        <dbReference type="ARBA" id="ARBA00022478"/>
    </source>
</evidence>
<dbReference type="GO" id="GO:0005730">
    <property type="term" value="C:nucleolus"/>
    <property type="evidence" value="ECO:0007669"/>
    <property type="project" value="UniProtKB-SubCell"/>
</dbReference>
<sequence>MAASMKYIPREQDGLILANFTHGRLNVPEEGGSSETPNFKCYKHTDQGDKRRKHQRIVVAESNSMNYVGQNYGIHAPKHSSNCKYLVGVLDKKRGKMKVFDAQSFHLRPWFGESKGDEESVNATNNEKLSTLQKNDRLTEAFGSSRKQRALESRLRSAVTSQALETLANKAVKHAQSQPASAVKPEDEADSGSILPPRNKKAQILNDVYDLNDIISPVCMEMLREVADTSVFLEATKEQITEWRTEEKYCDYILGHLEKLPTKAEDKQQRVCILVYMHYLRKMYAINQKDLKAKKVVVAEDLPDAFNQHFLDNFTQMSASVDGVRKQRSFPQKLKEKVLVRMLTLALLIDDFKTDLGHLQKGLTAQMYLFRNHARALGCKVKVTSAKVPKVSRKLGVHPLLAAPEEPKPPAEDQITAELILPSKFTKQKQKFKR</sequence>
<accession>A0A913ZVK8</accession>